<dbReference type="Gene3D" id="3.40.50.920">
    <property type="match status" value="1"/>
</dbReference>
<dbReference type="Pfam" id="PF02779">
    <property type="entry name" value="Transket_pyr"/>
    <property type="match status" value="1"/>
</dbReference>
<dbReference type="Pfam" id="PF02780">
    <property type="entry name" value="Transketolase_C"/>
    <property type="match status" value="1"/>
</dbReference>
<dbReference type="InterPro" id="IPR029061">
    <property type="entry name" value="THDP-binding"/>
</dbReference>
<protein>
    <submittedName>
        <fullName evidence="13">Transketolase 1</fullName>
        <ecNumber evidence="13">2.2.1.1</ecNumber>
    </submittedName>
</protein>
<keyword evidence="11" id="KW-0786">Thiamine pyrophosphate</keyword>
<dbReference type="InterPro" id="IPR005475">
    <property type="entry name" value="Transketolase-like_Pyr-bd"/>
</dbReference>
<accession>A0A517YTE6</accession>
<comment type="cofactor">
    <cofactor evidence="4">
        <name>thiamine diphosphate</name>
        <dbReference type="ChEBI" id="CHEBI:58937"/>
    </cofactor>
</comment>
<dbReference type="GO" id="GO:0030976">
    <property type="term" value="F:thiamine pyrophosphate binding"/>
    <property type="evidence" value="ECO:0007669"/>
    <property type="project" value="TreeGrafter"/>
</dbReference>
<evidence type="ECO:0000256" key="5">
    <source>
        <dbReference type="ARBA" id="ARBA00007131"/>
    </source>
</evidence>
<keyword evidence="8" id="KW-0479">Metal-binding</keyword>
<comment type="cofactor">
    <cofactor evidence="2">
        <name>Mn(2+)</name>
        <dbReference type="ChEBI" id="CHEBI:29035"/>
    </cofactor>
</comment>
<evidence type="ECO:0000259" key="12">
    <source>
        <dbReference type="SMART" id="SM00861"/>
    </source>
</evidence>
<dbReference type="SUPFAM" id="SSF52922">
    <property type="entry name" value="TK C-terminal domain-like"/>
    <property type="match status" value="1"/>
</dbReference>
<comment type="cofactor">
    <cofactor evidence="3">
        <name>Mg(2+)</name>
        <dbReference type="ChEBI" id="CHEBI:18420"/>
    </cofactor>
</comment>
<evidence type="ECO:0000256" key="3">
    <source>
        <dbReference type="ARBA" id="ARBA00001946"/>
    </source>
</evidence>
<dbReference type="OrthoDB" id="9803371at2"/>
<dbReference type="Gene3D" id="3.40.50.970">
    <property type="match status" value="2"/>
</dbReference>
<sequence>MSLDSTIHAKAIELIKLNYEMTSAAGSGHPTSGASLGHLVTALMYAHMRYEPSNPSHPGSDRLVLSEGHAVPIVYAACADKGVMIGKDKESWRAMTRADALTLRQLDSVVDGHPNPVEGFPFFDAATGSLGQGLSVAAGLAIAARADQLDKRIFVLIGDGESREGQIWEAVDFLKDHDLKAVCPIFNCNVYAQSDKVSPQQGWETTEKKLAAVGYEVLVIDGHDPKQIMDALNRHAEVQASGVGEPVAIVAKTVKGWGAESQQGNGHHGSAVKAGEALEAVLAEYDEKGKALGAYALGGLRVPDMSPRKSVKRETGDSVGFDKALEQFGMGDVIEKGQIATRKAYGVAVKALGHVNTEVFSLDCDVQGSTFASMFAKDESINSRFVECRIAEQNMMSVAAGLSAGGKIPFASTFAKFAARGYDQIEMAVNSGANLKVVGSHAGITLGADGPSQMGMSDVGWFRTFTTMKRPNGEPGFYVLTPSDGYQCYSLVREMAKYDGPCYLRTLRSDTEFLYSDDDEFKLGGHEVLCKGKDLLICASGHMVHVASAALEQLYDEGVDVTLVDMYSLPFDGDAILDLANECEGRILTLEDNYGGGMGSAVADVIAADGGGFEVNQMYVKKCPKSALSGEETLRACGLGIEDVVREAKEMLGIS</sequence>
<comment type="similarity">
    <text evidence="5">Belongs to the transketolase family.</text>
</comment>
<keyword evidence="14" id="KW-1185">Reference proteome</keyword>
<dbReference type="AlphaFoldDB" id="A0A517YTE6"/>
<comment type="cofactor">
    <cofactor evidence="1">
        <name>Ca(2+)</name>
        <dbReference type="ChEBI" id="CHEBI:29108"/>
    </cofactor>
</comment>
<dbReference type="KEGG" id="pcor:KS4_15600"/>
<dbReference type="InterPro" id="IPR051424">
    <property type="entry name" value="Transketolase-like"/>
</dbReference>
<evidence type="ECO:0000256" key="9">
    <source>
        <dbReference type="ARBA" id="ARBA00022837"/>
    </source>
</evidence>
<dbReference type="GO" id="GO:0004802">
    <property type="term" value="F:transketolase activity"/>
    <property type="evidence" value="ECO:0007669"/>
    <property type="project" value="UniProtKB-EC"/>
</dbReference>
<proteinExistence type="inferred from homology"/>
<comment type="subunit">
    <text evidence="6">Homodimer.</text>
</comment>
<name>A0A517YTE6_9BACT</name>
<evidence type="ECO:0000313" key="13">
    <source>
        <dbReference type="EMBL" id="QDU33510.1"/>
    </source>
</evidence>
<evidence type="ECO:0000256" key="1">
    <source>
        <dbReference type="ARBA" id="ARBA00001913"/>
    </source>
</evidence>
<dbReference type="FunFam" id="3.40.50.970:FF:000129">
    <property type="entry name" value="Transketolase"/>
    <property type="match status" value="1"/>
</dbReference>
<evidence type="ECO:0000256" key="8">
    <source>
        <dbReference type="ARBA" id="ARBA00022723"/>
    </source>
</evidence>
<evidence type="ECO:0000256" key="4">
    <source>
        <dbReference type="ARBA" id="ARBA00001964"/>
    </source>
</evidence>
<dbReference type="InterPro" id="IPR005474">
    <property type="entry name" value="Transketolase_N"/>
</dbReference>
<dbReference type="PANTHER" id="PTHR43195">
    <property type="entry name" value="TRANSKETOLASE"/>
    <property type="match status" value="1"/>
</dbReference>
<dbReference type="InterPro" id="IPR033248">
    <property type="entry name" value="Transketolase_C"/>
</dbReference>
<evidence type="ECO:0000256" key="10">
    <source>
        <dbReference type="ARBA" id="ARBA00022842"/>
    </source>
</evidence>
<gene>
    <name evidence="13" type="primary">tktA</name>
    <name evidence="13" type="ORF">KS4_15600</name>
</gene>
<dbReference type="EMBL" id="CP036425">
    <property type="protein sequence ID" value="QDU33510.1"/>
    <property type="molecule type" value="Genomic_DNA"/>
</dbReference>
<dbReference type="PANTHER" id="PTHR43195:SF1">
    <property type="entry name" value="FI06132P-RELATED"/>
    <property type="match status" value="1"/>
</dbReference>
<evidence type="ECO:0000256" key="6">
    <source>
        <dbReference type="ARBA" id="ARBA00011738"/>
    </source>
</evidence>
<evidence type="ECO:0000256" key="11">
    <source>
        <dbReference type="ARBA" id="ARBA00023052"/>
    </source>
</evidence>
<dbReference type="GO" id="GO:0005737">
    <property type="term" value="C:cytoplasm"/>
    <property type="evidence" value="ECO:0007669"/>
    <property type="project" value="UniProtKB-ARBA"/>
</dbReference>
<dbReference type="NCBIfam" id="NF004559">
    <property type="entry name" value="PRK05899.2-5"/>
    <property type="match status" value="1"/>
</dbReference>
<dbReference type="InterPro" id="IPR009014">
    <property type="entry name" value="Transketo_C/PFOR_II"/>
</dbReference>
<dbReference type="CDD" id="cd07033">
    <property type="entry name" value="TPP_PYR_DXS_TK_like"/>
    <property type="match status" value="1"/>
</dbReference>
<keyword evidence="9" id="KW-0106">Calcium</keyword>
<dbReference type="SMART" id="SM00861">
    <property type="entry name" value="Transket_pyr"/>
    <property type="match status" value="1"/>
</dbReference>
<reference evidence="13 14" key="1">
    <citation type="submission" date="2019-02" db="EMBL/GenBank/DDBJ databases">
        <title>Deep-cultivation of Planctomycetes and their phenomic and genomic characterization uncovers novel biology.</title>
        <authorList>
            <person name="Wiegand S."/>
            <person name="Jogler M."/>
            <person name="Boedeker C."/>
            <person name="Pinto D."/>
            <person name="Vollmers J."/>
            <person name="Rivas-Marin E."/>
            <person name="Kohn T."/>
            <person name="Peeters S.H."/>
            <person name="Heuer A."/>
            <person name="Rast P."/>
            <person name="Oberbeckmann S."/>
            <person name="Bunk B."/>
            <person name="Jeske O."/>
            <person name="Meyerdierks A."/>
            <person name="Storesund J.E."/>
            <person name="Kallscheuer N."/>
            <person name="Luecker S."/>
            <person name="Lage O.M."/>
            <person name="Pohl T."/>
            <person name="Merkel B.J."/>
            <person name="Hornburger P."/>
            <person name="Mueller R.-W."/>
            <person name="Bruemmer F."/>
            <person name="Labrenz M."/>
            <person name="Spormann A.M."/>
            <person name="Op den Camp H."/>
            <person name="Overmann J."/>
            <person name="Amann R."/>
            <person name="Jetten M.S.M."/>
            <person name="Mascher T."/>
            <person name="Medema M.H."/>
            <person name="Devos D.P."/>
            <person name="Kaster A.-K."/>
            <person name="Ovreas L."/>
            <person name="Rohde M."/>
            <person name="Galperin M.Y."/>
            <person name="Jogler C."/>
        </authorList>
    </citation>
    <scope>NUCLEOTIDE SEQUENCE [LARGE SCALE GENOMIC DNA]</scope>
    <source>
        <strain evidence="13 14">KS4</strain>
    </source>
</reference>
<feature type="domain" description="Transketolase-like pyrimidine-binding" evidence="12">
    <location>
        <begin position="339"/>
        <end position="513"/>
    </location>
</feature>
<dbReference type="Proteomes" id="UP000317369">
    <property type="component" value="Chromosome"/>
</dbReference>
<dbReference type="SUPFAM" id="SSF52518">
    <property type="entry name" value="Thiamin diphosphate-binding fold (THDP-binding)"/>
    <property type="match status" value="2"/>
</dbReference>
<dbReference type="Pfam" id="PF00456">
    <property type="entry name" value="Transketolase_N"/>
    <property type="match status" value="1"/>
</dbReference>
<keyword evidence="7 13" id="KW-0808">Transferase</keyword>
<evidence type="ECO:0000256" key="7">
    <source>
        <dbReference type="ARBA" id="ARBA00022679"/>
    </source>
</evidence>
<evidence type="ECO:0000313" key="14">
    <source>
        <dbReference type="Proteomes" id="UP000317369"/>
    </source>
</evidence>
<dbReference type="EC" id="2.2.1.1" evidence="13"/>
<dbReference type="RefSeq" id="WP_145076606.1">
    <property type="nucleotide sequence ID" value="NZ_CP036425.1"/>
</dbReference>
<organism evidence="13 14">
    <name type="scientific">Poriferisphaera corsica</name>
    <dbReference type="NCBI Taxonomy" id="2528020"/>
    <lineage>
        <taxon>Bacteria</taxon>
        <taxon>Pseudomonadati</taxon>
        <taxon>Planctomycetota</taxon>
        <taxon>Phycisphaerae</taxon>
        <taxon>Phycisphaerales</taxon>
        <taxon>Phycisphaeraceae</taxon>
        <taxon>Poriferisphaera</taxon>
    </lineage>
</organism>
<evidence type="ECO:0000256" key="2">
    <source>
        <dbReference type="ARBA" id="ARBA00001936"/>
    </source>
</evidence>
<keyword evidence="10" id="KW-0460">Magnesium</keyword>
<dbReference type="GO" id="GO:0046872">
    <property type="term" value="F:metal ion binding"/>
    <property type="evidence" value="ECO:0007669"/>
    <property type="project" value="UniProtKB-KW"/>
</dbReference>